<dbReference type="AlphaFoldDB" id="A0A1B7M0W1"/>
<comment type="similarity">
    <text evidence="1">Belongs to the carnitine/choline acetyltransferase family.</text>
</comment>
<dbReference type="Gene3D" id="3.30.559.10">
    <property type="entry name" value="Chloramphenicol acetyltransferase-like domain"/>
    <property type="match status" value="1"/>
</dbReference>
<evidence type="ECO:0000256" key="2">
    <source>
        <dbReference type="ARBA" id="ARBA00022679"/>
    </source>
</evidence>
<dbReference type="InterPro" id="IPR039551">
    <property type="entry name" value="Cho/carn_acyl_trans"/>
</dbReference>
<comment type="caution">
    <text evidence="6">The sequence shown here is derived from an EMBL/GenBank/DDBJ whole genome shotgun (WGS) entry which is preliminary data.</text>
</comment>
<dbReference type="PANTHER" id="PTHR22589">
    <property type="entry name" value="CARNITINE O-ACYLTRANSFERASE"/>
    <property type="match status" value="1"/>
</dbReference>
<gene>
    <name evidence="6" type="ORF">A6F49_07140</name>
</gene>
<feature type="domain" description="Choline/carnitine acyltransferase" evidence="5">
    <location>
        <begin position="15"/>
        <end position="551"/>
    </location>
</feature>
<accession>A0A1B7M0W1</accession>
<evidence type="ECO:0000313" key="7">
    <source>
        <dbReference type="Proteomes" id="UP000078292"/>
    </source>
</evidence>
<evidence type="ECO:0000256" key="3">
    <source>
        <dbReference type="ARBA" id="ARBA00023315"/>
    </source>
</evidence>
<dbReference type="Proteomes" id="UP000078292">
    <property type="component" value="Unassembled WGS sequence"/>
</dbReference>
<dbReference type="PROSITE" id="PS00439">
    <property type="entry name" value="ACYLTRANSF_C_1"/>
    <property type="match status" value="1"/>
</dbReference>
<organism evidence="6 7">
    <name type="scientific">Enteractinococcus helveticum</name>
    <dbReference type="NCBI Taxonomy" id="1837282"/>
    <lineage>
        <taxon>Bacteria</taxon>
        <taxon>Bacillati</taxon>
        <taxon>Actinomycetota</taxon>
        <taxon>Actinomycetes</taxon>
        <taxon>Micrococcales</taxon>
        <taxon>Micrococcaceae</taxon>
    </lineage>
</organism>
<proteinExistence type="inferred from homology"/>
<evidence type="ECO:0000256" key="1">
    <source>
        <dbReference type="ARBA" id="ARBA00005232"/>
    </source>
</evidence>
<dbReference type="Gene3D" id="3.30.559.70">
    <property type="entry name" value="Choline/Carnitine o-acyltransferase, domain 2"/>
    <property type="match status" value="1"/>
</dbReference>
<evidence type="ECO:0000256" key="4">
    <source>
        <dbReference type="PIRSR" id="PIRSR600542-1"/>
    </source>
</evidence>
<dbReference type="InterPro" id="IPR042231">
    <property type="entry name" value="Cho/carn_acyl_trans_2"/>
</dbReference>
<dbReference type="STRING" id="1837282.A6F49_07140"/>
<evidence type="ECO:0000259" key="5">
    <source>
        <dbReference type="Pfam" id="PF00755"/>
    </source>
</evidence>
<name>A0A1B7M0W1_9MICC</name>
<evidence type="ECO:0000313" key="6">
    <source>
        <dbReference type="EMBL" id="OAV62070.1"/>
    </source>
</evidence>
<dbReference type="InterPro" id="IPR000542">
    <property type="entry name" value="Carn_acyl_trans"/>
</dbReference>
<feature type="active site" description="Proton acceptor" evidence="4">
    <location>
        <position position="304"/>
    </location>
</feature>
<sequence length="564" mass="62576">MRTYPHHLTADLPELPVPRLDESLERYRTASAALYGPEGEADVNQAIADLMMGYAPALQQTLEDYAATMAQTGSNWMVEQWMERYLTNRAPLQLTTNATYQLNLPTAATGVDRIVELLQRIGSIHILQAKRATPAELDLQGRRMSMDGWAEFNGGIRTPAIDEDLWMRAGTGPTYRTIGILYQGRMWEVALTGPEGKLLDPDQLRSFVKTVLQQTEPAHQHFAAFSSIGSELLSLGAPWDAAENRSMYNRLVNMLFTLTLDPEATNDVDTLARWAFEPGYAWVYKPLSYLAALDSDLLAVHVEHSVIEPGTLATAVARMQAVDLEALDAQYDAYVAKPHELVWHGVAYDLSPVEAAAHAMHAERVIVRRDENLPFPISFEAGAQLILMIAQVLTYGYIRGQSEVFDMRHFRAGRTEVIRPVTVQAVNFVTALVQGQATEEQFAAALTAHRDWVGAANMGKVFDRHLMMLEYIAQELGGAEADFFTKNTKARENFLSTSTLGSAEVVVRSLFAPACVDGFGVSYTSTLDGIEFMVTWGDEARQAEIFLSKLEPAAELLYNFTTAI</sequence>
<keyword evidence="2" id="KW-0808">Transferase</keyword>
<dbReference type="SUPFAM" id="SSF52777">
    <property type="entry name" value="CoA-dependent acyltransferases"/>
    <property type="match status" value="2"/>
</dbReference>
<keyword evidence="7" id="KW-1185">Reference proteome</keyword>
<dbReference type="EMBL" id="LXEY01000014">
    <property type="protein sequence ID" value="OAV62070.1"/>
    <property type="molecule type" value="Genomic_DNA"/>
</dbReference>
<keyword evidence="3" id="KW-0012">Acyltransferase</keyword>
<dbReference type="GO" id="GO:0016746">
    <property type="term" value="F:acyltransferase activity"/>
    <property type="evidence" value="ECO:0007669"/>
    <property type="project" value="UniProtKB-KW"/>
</dbReference>
<dbReference type="RefSeq" id="WP_043057268.1">
    <property type="nucleotide sequence ID" value="NZ_LXEY01000014.1"/>
</dbReference>
<reference evidence="6 7" key="1">
    <citation type="submission" date="2016-04" db="EMBL/GenBank/DDBJ databases">
        <title>First whole genome shotgun sequence of the bacterium Enteractinococcus sp. strain UASWS1574.</title>
        <authorList>
            <person name="Crovadore J."/>
            <person name="Chablais R."/>
            <person name="Lefort F."/>
        </authorList>
    </citation>
    <scope>NUCLEOTIDE SEQUENCE [LARGE SCALE GENOMIC DNA]</scope>
    <source>
        <strain evidence="6 7">UASWS1574</strain>
    </source>
</reference>
<dbReference type="OrthoDB" id="1456at2"/>
<dbReference type="InterPro" id="IPR023213">
    <property type="entry name" value="CAT-like_dom_sf"/>
</dbReference>
<dbReference type="Pfam" id="PF00755">
    <property type="entry name" value="Carn_acyltransf"/>
    <property type="match status" value="1"/>
</dbReference>
<protein>
    <recommendedName>
        <fullName evidence="5">Choline/carnitine acyltransferase domain-containing protein</fullName>
    </recommendedName>
</protein>